<dbReference type="Pfam" id="PF12708">
    <property type="entry name" value="Pect-lyase_RHGA_epim"/>
    <property type="match status" value="1"/>
</dbReference>
<dbReference type="OrthoDB" id="4658174at2"/>
<sequence>MTAEPPRTPEESAPAGRERWHRRDLLLLGGGVGAAGLVTAGAVGLGRRETAGPAEPAGPVDVRDHGATGDGVTDDTAALQAAVDGAAGRVVRFPAGTYLVSQLLLPSGTSLDLGTAVLRRHANTGGGAGGTTVRNADLERGNSDITILGGVIEGGTDATGRLLGFRNAERVHVSGVHLRKGDSSFVDWVLVLERCDDVHVSDVRITGGQEIGEDGLHIAASSRVTVVNCTIASGDDALSLVQEYEQDRPIRDITVSNCVLSSRSAHMIRVSVLDTETEGIDGVVLTNIAGRAPEEGSFGNPVLVEDQSGRALIRRVTVDNVVVDATGTAGTAWTVRAVRDSSFRGIRVVGASDRSFLVEDAQDLVFTDCHATGPRPDNGNPAWSLLGCRDTVLVGCSASGAPVHGFDVRGGSTGVRLVACTSVDHGAYGFFLSDAPDTSLVACTARGGVEGIHCDTGAPPQGLLVSGCRVVGQSGQALNAVPAGSLLVGNPGVEAPDTRPRGGGEPAVGTVTGRRSDASALTSLLSVLAAQGLIIDGTTA</sequence>
<feature type="transmembrane region" description="Helical" evidence="2">
    <location>
        <begin position="25"/>
        <end position="46"/>
    </location>
</feature>
<dbReference type="RefSeq" id="WP_089405887.1">
    <property type="nucleotide sequence ID" value="NZ_FZOH01000010.1"/>
</dbReference>
<evidence type="ECO:0000313" key="4">
    <source>
        <dbReference type="EMBL" id="SNS90396.1"/>
    </source>
</evidence>
<evidence type="ECO:0000256" key="1">
    <source>
        <dbReference type="SAM" id="MobiDB-lite"/>
    </source>
</evidence>
<accession>A0A239I993</accession>
<feature type="domain" description="Rhamnogalacturonase A/B/Epimerase-like pectate lyase" evidence="3">
    <location>
        <begin position="60"/>
        <end position="260"/>
    </location>
</feature>
<evidence type="ECO:0000256" key="2">
    <source>
        <dbReference type="SAM" id="Phobius"/>
    </source>
</evidence>
<dbReference type="AlphaFoldDB" id="A0A239I993"/>
<dbReference type="SUPFAM" id="SSF51126">
    <property type="entry name" value="Pectin lyase-like"/>
    <property type="match status" value="2"/>
</dbReference>
<organism evidence="4 5">
    <name type="scientific">Geodermatophilus saharensis</name>
    <dbReference type="NCBI Taxonomy" id="1137994"/>
    <lineage>
        <taxon>Bacteria</taxon>
        <taxon>Bacillati</taxon>
        <taxon>Actinomycetota</taxon>
        <taxon>Actinomycetes</taxon>
        <taxon>Geodermatophilales</taxon>
        <taxon>Geodermatophilaceae</taxon>
        <taxon>Geodermatophilus</taxon>
    </lineage>
</organism>
<reference evidence="5" key="1">
    <citation type="submission" date="2017-06" db="EMBL/GenBank/DDBJ databases">
        <authorList>
            <person name="Varghese N."/>
            <person name="Submissions S."/>
        </authorList>
    </citation>
    <scope>NUCLEOTIDE SEQUENCE [LARGE SCALE GENOMIC DNA]</scope>
    <source>
        <strain evidence="5">DSM 45423</strain>
    </source>
</reference>
<protein>
    <submittedName>
        <fullName evidence="4">Right handed beta helix region</fullName>
    </submittedName>
</protein>
<dbReference type="Gene3D" id="2.160.20.10">
    <property type="entry name" value="Single-stranded right-handed beta-helix, Pectin lyase-like"/>
    <property type="match status" value="2"/>
</dbReference>
<feature type="region of interest" description="Disordered" evidence="1">
    <location>
        <begin position="492"/>
        <end position="512"/>
    </location>
</feature>
<keyword evidence="2" id="KW-0812">Transmembrane</keyword>
<dbReference type="PANTHER" id="PTHR31339">
    <property type="entry name" value="PECTIN LYASE-RELATED"/>
    <property type="match status" value="1"/>
</dbReference>
<keyword evidence="2" id="KW-1133">Transmembrane helix</keyword>
<evidence type="ECO:0000313" key="5">
    <source>
        <dbReference type="Proteomes" id="UP000198386"/>
    </source>
</evidence>
<evidence type="ECO:0000259" key="3">
    <source>
        <dbReference type="Pfam" id="PF12708"/>
    </source>
</evidence>
<dbReference type="EMBL" id="FZOH01000010">
    <property type="protein sequence ID" value="SNS90396.1"/>
    <property type="molecule type" value="Genomic_DNA"/>
</dbReference>
<dbReference type="PANTHER" id="PTHR31339:SF9">
    <property type="entry name" value="PLASMIN AND FIBRONECTIN-BINDING PROTEIN A"/>
    <property type="match status" value="1"/>
</dbReference>
<dbReference type="InterPro" id="IPR012334">
    <property type="entry name" value="Pectin_lyas_fold"/>
</dbReference>
<dbReference type="InterPro" id="IPR024535">
    <property type="entry name" value="RHGA/B-epi-like_pectate_lyase"/>
</dbReference>
<dbReference type="InterPro" id="IPR011050">
    <property type="entry name" value="Pectin_lyase_fold/virulence"/>
</dbReference>
<dbReference type="InterPro" id="IPR006626">
    <property type="entry name" value="PbH1"/>
</dbReference>
<keyword evidence="2" id="KW-0472">Membrane</keyword>
<dbReference type="SMART" id="SM00710">
    <property type="entry name" value="PbH1"/>
    <property type="match status" value="9"/>
</dbReference>
<proteinExistence type="predicted"/>
<name>A0A239I993_9ACTN</name>
<dbReference type="InterPro" id="IPR051801">
    <property type="entry name" value="GH28_Enzymes"/>
</dbReference>
<dbReference type="Proteomes" id="UP000198386">
    <property type="component" value="Unassembled WGS sequence"/>
</dbReference>
<gene>
    <name evidence="4" type="ORF">SAMN04488107_4249</name>
</gene>
<keyword evidence="5" id="KW-1185">Reference proteome</keyword>